<accession>A0A9D3P8W1</accession>
<dbReference type="InterPro" id="IPR026645">
    <property type="entry name" value="Dermatopontin"/>
</dbReference>
<evidence type="ECO:0000256" key="3">
    <source>
        <dbReference type="ARBA" id="ARBA00022525"/>
    </source>
</evidence>
<comment type="similarity">
    <text evidence="2">Belongs to the dermatopontin family.</text>
</comment>
<evidence type="ECO:0000313" key="5">
    <source>
        <dbReference type="EMBL" id="KAG7454536.1"/>
    </source>
</evidence>
<dbReference type="Proteomes" id="UP001046870">
    <property type="component" value="Chromosome 25"/>
</dbReference>
<protein>
    <recommendedName>
        <fullName evidence="7">Hemagglutinin/amebocyte aggregation factor</fullName>
    </recommendedName>
</protein>
<sequence>MRALCQFVLRLPLSTAMHKLSALIFLFAGLYVDAQTWQNRYDQPLHFTCGNRDSISMITSKHSNDAEDRVWGFSCQKTFDTQSECFWTNYVNYFDEQFTFNCPPNHVISGMDSFHNNDAEDRRWKFYCCRANNYCNSHCQWTTYVNNFDEYFTWYVPGMNYLVGAQSYHDNGAEDRRWKYLYCLRNKC</sequence>
<gene>
    <name evidence="5" type="ORF">MATL_G00260690</name>
</gene>
<evidence type="ECO:0000256" key="1">
    <source>
        <dbReference type="ARBA" id="ARBA00004613"/>
    </source>
</evidence>
<evidence type="ECO:0000256" key="4">
    <source>
        <dbReference type="ARBA" id="ARBA00023157"/>
    </source>
</evidence>
<keyword evidence="4" id="KW-1015">Disulfide bond</keyword>
<dbReference type="Pfam" id="PF14704">
    <property type="entry name" value="DERM"/>
    <property type="match status" value="1"/>
</dbReference>
<comment type="subcellular location">
    <subcellularLocation>
        <location evidence="1">Secreted</location>
    </subcellularLocation>
</comment>
<keyword evidence="6" id="KW-1185">Reference proteome</keyword>
<dbReference type="PANTHER" id="PTHR15040:SF3">
    <property type="entry name" value="SI:DKEY-14D8.6-RELATED"/>
    <property type="match status" value="1"/>
</dbReference>
<dbReference type="EMBL" id="JAFDVH010000025">
    <property type="protein sequence ID" value="KAG7454536.1"/>
    <property type="molecule type" value="Genomic_DNA"/>
</dbReference>
<evidence type="ECO:0000313" key="6">
    <source>
        <dbReference type="Proteomes" id="UP001046870"/>
    </source>
</evidence>
<dbReference type="PANTHER" id="PTHR15040">
    <property type="entry name" value="DERMATOPONTIN-RELATED"/>
    <property type="match status" value="1"/>
</dbReference>
<evidence type="ECO:0000256" key="2">
    <source>
        <dbReference type="ARBA" id="ARBA00008712"/>
    </source>
</evidence>
<evidence type="ECO:0008006" key="7">
    <source>
        <dbReference type="Google" id="ProtNLM"/>
    </source>
</evidence>
<dbReference type="OrthoDB" id="5975249at2759"/>
<organism evidence="5 6">
    <name type="scientific">Megalops atlanticus</name>
    <name type="common">Tarpon</name>
    <name type="synonym">Clupea gigantea</name>
    <dbReference type="NCBI Taxonomy" id="7932"/>
    <lineage>
        <taxon>Eukaryota</taxon>
        <taxon>Metazoa</taxon>
        <taxon>Chordata</taxon>
        <taxon>Craniata</taxon>
        <taxon>Vertebrata</taxon>
        <taxon>Euteleostomi</taxon>
        <taxon>Actinopterygii</taxon>
        <taxon>Neopterygii</taxon>
        <taxon>Teleostei</taxon>
        <taxon>Elopiformes</taxon>
        <taxon>Megalopidae</taxon>
        <taxon>Megalops</taxon>
    </lineage>
</organism>
<name>A0A9D3P8W1_MEGAT</name>
<dbReference type="GO" id="GO:0005615">
    <property type="term" value="C:extracellular space"/>
    <property type="evidence" value="ECO:0007669"/>
    <property type="project" value="TreeGrafter"/>
</dbReference>
<proteinExistence type="inferred from homology"/>
<dbReference type="GO" id="GO:0031012">
    <property type="term" value="C:extracellular matrix"/>
    <property type="evidence" value="ECO:0007669"/>
    <property type="project" value="TreeGrafter"/>
</dbReference>
<keyword evidence="3" id="KW-0964">Secreted</keyword>
<comment type="caution">
    <text evidence="5">The sequence shown here is derived from an EMBL/GenBank/DDBJ whole genome shotgun (WGS) entry which is preliminary data.</text>
</comment>
<dbReference type="AlphaFoldDB" id="A0A9D3P8W1"/>
<dbReference type="GO" id="GO:0030199">
    <property type="term" value="P:collagen fibril organization"/>
    <property type="evidence" value="ECO:0007669"/>
    <property type="project" value="TreeGrafter"/>
</dbReference>
<reference evidence="5" key="1">
    <citation type="submission" date="2021-01" db="EMBL/GenBank/DDBJ databases">
        <authorList>
            <person name="Zahm M."/>
            <person name="Roques C."/>
            <person name="Cabau C."/>
            <person name="Klopp C."/>
            <person name="Donnadieu C."/>
            <person name="Jouanno E."/>
            <person name="Lampietro C."/>
            <person name="Louis A."/>
            <person name="Herpin A."/>
            <person name="Echchiki A."/>
            <person name="Berthelot C."/>
            <person name="Parey E."/>
            <person name="Roest-Crollius H."/>
            <person name="Braasch I."/>
            <person name="Postlethwait J."/>
            <person name="Bobe J."/>
            <person name="Montfort J."/>
            <person name="Bouchez O."/>
            <person name="Begum T."/>
            <person name="Mejri S."/>
            <person name="Adams A."/>
            <person name="Chen W.-J."/>
            <person name="Guiguen Y."/>
        </authorList>
    </citation>
    <scope>NUCLEOTIDE SEQUENCE</scope>
    <source>
        <strain evidence="5">YG-15Mar2019-1</strain>
        <tissue evidence="5">Brain</tissue>
    </source>
</reference>